<dbReference type="CDD" id="cd00063">
    <property type="entry name" value="FN3"/>
    <property type="match status" value="1"/>
</dbReference>
<feature type="region of interest" description="Disordered" evidence="1">
    <location>
        <begin position="586"/>
        <end position="607"/>
    </location>
</feature>
<feature type="compositionally biased region" description="Acidic residues" evidence="1">
    <location>
        <begin position="384"/>
        <end position="401"/>
    </location>
</feature>
<reference evidence="2 3" key="1">
    <citation type="submission" date="2016-07" db="EMBL/GenBank/DDBJ databases">
        <title>Multiple horizontal gene transfer events from other fungi enriched the ability of initially mycotrophic Trichoderma (Ascomycota) to feed on dead plant biomass.</title>
        <authorList>
            <consortium name="DOE Joint Genome Institute"/>
            <person name="Aerts A."/>
            <person name="Atanasova L."/>
            <person name="Chenthamara K."/>
            <person name="Zhang J."/>
            <person name="Grujic M."/>
            <person name="Henrissat B."/>
            <person name="Kuo A."/>
            <person name="Salamov A."/>
            <person name="Lipzen A."/>
            <person name="Labutti K."/>
            <person name="Barry K."/>
            <person name="Miao Y."/>
            <person name="Rahimi M.J."/>
            <person name="Shen Q."/>
            <person name="Grigoriev I.V."/>
            <person name="Kubicek C.P."/>
            <person name="Druzhinina I.S."/>
        </authorList>
    </citation>
    <scope>NUCLEOTIDE SEQUENCE [LARGE SCALE GENOMIC DNA]</scope>
    <source>
        <strain evidence="2 3">CBS 433.97</strain>
    </source>
</reference>
<dbReference type="InterPro" id="IPR003961">
    <property type="entry name" value="FN3_dom"/>
</dbReference>
<name>A0A2T3ZD54_TRIA4</name>
<dbReference type="SUPFAM" id="SSF52540">
    <property type="entry name" value="P-loop containing nucleoside triphosphate hydrolases"/>
    <property type="match status" value="1"/>
</dbReference>
<dbReference type="SUPFAM" id="SSF49265">
    <property type="entry name" value="Fibronectin type III"/>
    <property type="match status" value="1"/>
</dbReference>
<evidence type="ECO:0000313" key="2">
    <source>
        <dbReference type="EMBL" id="PTB42741.1"/>
    </source>
</evidence>
<protein>
    <recommendedName>
        <fullName evidence="4">Fibronectin type-III domain-containing protein</fullName>
    </recommendedName>
</protein>
<dbReference type="STRING" id="1042311.A0A2T3ZD54"/>
<dbReference type="Gene3D" id="2.60.40.10">
    <property type="entry name" value="Immunoglobulins"/>
    <property type="match status" value="1"/>
</dbReference>
<dbReference type="InterPro" id="IPR052090">
    <property type="entry name" value="Cytolytic_pore-forming_toxin"/>
</dbReference>
<dbReference type="OrthoDB" id="8954335at2759"/>
<gene>
    <name evidence="2" type="ORF">M441DRAFT_46394</name>
</gene>
<evidence type="ECO:0008006" key="4">
    <source>
        <dbReference type="Google" id="ProtNLM"/>
    </source>
</evidence>
<evidence type="ECO:0000256" key="1">
    <source>
        <dbReference type="SAM" id="MobiDB-lite"/>
    </source>
</evidence>
<organism evidence="2 3">
    <name type="scientific">Trichoderma asperellum (strain ATCC 204424 / CBS 433.97 / NBRC 101777)</name>
    <dbReference type="NCBI Taxonomy" id="1042311"/>
    <lineage>
        <taxon>Eukaryota</taxon>
        <taxon>Fungi</taxon>
        <taxon>Dikarya</taxon>
        <taxon>Ascomycota</taxon>
        <taxon>Pezizomycotina</taxon>
        <taxon>Sordariomycetes</taxon>
        <taxon>Hypocreomycetidae</taxon>
        <taxon>Hypocreales</taxon>
        <taxon>Hypocreaceae</taxon>
        <taxon>Trichoderma</taxon>
    </lineage>
</organism>
<dbReference type="PANTHER" id="PTHR31594:SF14">
    <property type="entry name" value="FIBRONECTIN TYPE-III DOMAIN-CONTAINING PROTEIN"/>
    <property type="match status" value="1"/>
</dbReference>
<feature type="compositionally biased region" description="Basic and acidic residues" evidence="1">
    <location>
        <begin position="586"/>
        <end position="601"/>
    </location>
</feature>
<dbReference type="EMBL" id="KZ679260">
    <property type="protein sequence ID" value="PTB42741.1"/>
    <property type="molecule type" value="Genomic_DNA"/>
</dbReference>
<sequence length="848" mass="93105">MGSVSQDMALSRPALGQDVQLGMLYDVRTSQFFAGVSLWNNDVVNAKQELDEQKVQNADYNFSATSSAKYLNDKKSSTHEAPVDVSCNVVRRTRRIPQEVLVSMKYEKYLADPSYMRFVAEVVEGGCATLSFIQPCSTAEEAKKITGELKVSAVKITVKGSAEVEFLEQNESVFENVKISYSGAMAENVSSIQDARRVVATMPTNLAKRLNTLHYKLLPLSVLETKANRLIRSLDTGLVTKTAAALQAGIIVALGIKGLVTQEVFQKQFPAIKRQIINFHTAFSAAETQFTKNARHENAKITELQEAVALFQQRTEFAKQFFTRKYTEASALRATVATLLADNFEDRLGGLTPQSLIDGGAPRLLLSFGGWSLNRARQTPTPEGEQDPGDDNESDDEEEECPTPTAITGSPRRHRRFGVASIDAAYRPGKSKKTKTNVGDIVLDSHGKLLIITGMLPKAPTAPKLTVDGQPITVNWFQKWEKLEQLAMPTTGYTIKYSRRLNPSRDGAFPRASENEAVTGVNYTASETKAILGSLSDGCDYEIAVSVQTTVGMSAWSPIVVDHTAKMPSVASEMIHFLNKNRDKLSEATPEKSLKPGDIPRSKPWGLYSPGKGSGKDTLSLGLTEVARRYSTENRFQGEIAIRIVDVAADFKPKIKAAPIEAQNKTVVVVFAGTSGHGKSTQINAFISYLLSGEVDDLARIFVIDDCSAKQSESVTQIVTCFRIRPLSSLFQGKTLLIVDTPGYGDSWGVERDAFVTTTMSEFFKTVDHVNAIILTYRANEVRNTVLSPVSTYVFSLFAKDVRSCLRTVYTFSDAGSPLADGALQQLGCCLPWGWTNIYGYSLPFYKI</sequence>
<proteinExistence type="predicted"/>
<dbReference type="AlphaFoldDB" id="A0A2T3ZD54"/>
<evidence type="ECO:0000313" key="3">
    <source>
        <dbReference type="Proteomes" id="UP000240493"/>
    </source>
</evidence>
<dbReference type="InterPro" id="IPR027417">
    <property type="entry name" value="P-loop_NTPase"/>
</dbReference>
<keyword evidence="3" id="KW-1185">Reference proteome</keyword>
<dbReference type="InterPro" id="IPR036116">
    <property type="entry name" value="FN3_sf"/>
</dbReference>
<dbReference type="Proteomes" id="UP000240493">
    <property type="component" value="Unassembled WGS sequence"/>
</dbReference>
<dbReference type="InterPro" id="IPR013783">
    <property type="entry name" value="Ig-like_fold"/>
</dbReference>
<feature type="region of interest" description="Disordered" evidence="1">
    <location>
        <begin position="375"/>
        <end position="414"/>
    </location>
</feature>
<dbReference type="PANTHER" id="PTHR31594">
    <property type="entry name" value="AIG1-TYPE G DOMAIN-CONTAINING PROTEIN"/>
    <property type="match status" value="1"/>
</dbReference>
<dbReference type="Gene3D" id="3.40.50.300">
    <property type="entry name" value="P-loop containing nucleotide triphosphate hydrolases"/>
    <property type="match status" value="1"/>
</dbReference>
<accession>A0A2T3ZD54</accession>